<dbReference type="RefSeq" id="WP_158028289.1">
    <property type="nucleotide sequence ID" value="NZ_BMHG01000001.1"/>
</dbReference>
<gene>
    <name evidence="3" type="ORF">F8O04_05550</name>
</gene>
<evidence type="ECO:0000313" key="4">
    <source>
        <dbReference type="Proteomes" id="UP000431744"/>
    </source>
</evidence>
<dbReference type="AlphaFoldDB" id="A0A6H9WFM6"/>
<organism evidence="3 4">
    <name type="scientific">Pseudoclavibacter endophyticus</name>
    <dbReference type="NCBI Taxonomy" id="1778590"/>
    <lineage>
        <taxon>Bacteria</taxon>
        <taxon>Bacillati</taxon>
        <taxon>Actinomycetota</taxon>
        <taxon>Actinomycetes</taxon>
        <taxon>Micrococcales</taxon>
        <taxon>Microbacteriaceae</taxon>
        <taxon>Pseudoclavibacter</taxon>
    </lineage>
</organism>
<keyword evidence="2" id="KW-1133">Transmembrane helix</keyword>
<sequence length="229" mass="24546">MEAPLEREFKAASHVRLYLLAILACVVVGFLGTTIGMISGAVSGAVMASAFVALPLVFCVFLAVRDSATTPSVIVSDRGLERSNVDRTVVIRWRNIAALDIVHDGTARIRYLTSDRLEQLVADRITRAGGTPAQLSKTNGAVTARDATRDATRGNGAPPSDEAGDTPPTLEEFDIERVMRIELDIIGDLGTHGEELPEIPPSRAGEATLVWDALLTHYAGERYKGIHAA</sequence>
<keyword evidence="2" id="KW-0812">Transmembrane</keyword>
<keyword evidence="2" id="KW-0472">Membrane</keyword>
<evidence type="ECO:0000313" key="3">
    <source>
        <dbReference type="EMBL" id="KAB1649702.1"/>
    </source>
</evidence>
<comment type="caution">
    <text evidence="3">The sequence shown here is derived from an EMBL/GenBank/DDBJ whole genome shotgun (WGS) entry which is preliminary data.</text>
</comment>
<keyword evidence="4" id="KW-1185">Reference proteome</keyword>
<evidence type="ECO:0008006" key="5">
    <source>
        <dbReference type="Google" id="ProtNLM"/>
    </source>
</evidence>
<evidence type="ECO:0000256" key="1">
    <source>
        <dbReference type="SAM" id="MobiDB-lite"/>
    </source>
</evidence>
<feature type="region of interest" description="Disordered" evidence="1">
    <location>
        <begin position="131"/>
        <end position="169"/>
    </location>
</feature>
<accession>A0A6H9WFM6</accession>
<feature type="transmembrane region" description="Helical" evidence="2">
    <location>
        <begin position="44"/>
        <end position="64"/>
    </location>
</feature>
<dbReference type="EMBL" id="WBJY01000001">
    <property type="protein sequence ID" value="KAB1649702.1"/>
    <property type="molecule type" value="Genomic_DNA"/>
</dbReference>
<reference evidence="3 4" key="1">
    <citation type="submission" date="2019-09" db="EMBL/GenBank/DDBJ databases">
        <title>Phylogeny of genus Pseudoclavibacter and closely related genus.</title>
        <authorList>
            <person name="Li Y."/>
        </authorList>
    </citation>
    <scope>NUCLEOTIDE SEQUENCE [LARGE SCALE GENOMIC DNA]</scope>
    <source>
        <strain evidence="3 4">EGI 60007</strain>
    </source>
</reference>
<proteinExistence type="predicted"/>
<name>A0A6H9WFM6_9MICO</name>
<protein>
    <recommendedName>
        <fullName evidence="5">PH domain-containing protein</fullName>
    </recommendedName>
</protein>
<evidence type="ECO:0000256" key="2">
    <source>
        <dbReference type="SAM" id="Phobius"/>
    </source>
</evidence>
<feature type="transmembrane region" description="Helical" evidence="2">
    <location>
        <begin position="17"/>
        <end position="38"/>
    </location>
</feature>
<dbReference type="Proteomes" id="UP000431744">
    <property type="component" value="Unassembled WGS sequence"/>
</dbReference>